<reference evidence="4" key="1">
    <citation type="submission" date="2016-06" db="UniProtKB">
        <authorList>
            <consortium name="WormBaseParasite"/>
        </authorList>
    </citation>
    <scope>IDENTIFICATION</scope>
</reference>
<name>A0A183ETA3_9BILA</name>
<evidence type="ECO:0000313" key="3">
    <source>
        <dbReference type="Proteomes" id="UP000271098"/>
    </source>
</evidence>
<feature type="domain" description="Tyrosine-protein phosphatase" evidence="1">
    <location>
        <begin position="25"/>
        <end position="85"/>
    </location>
</feature>
<keyword evidence="3" id="KW-1185">Reference proteome</keyword>
<evidence type="ECO:0000313" key="2">
    <source>
        <dbReference type="EMBL" id="VDN42519.1"/>
    </source>
</evidence>
<evidence type="ECO:0000259" key="1">
    <source>
        <dbReference type="PROSITE" id="PS50055"/>
    </source>
</evidence>
<dbReference type="PROSITE" id="PS50055">
    <property type="entry name" value="TYR_PHOSPHATASE_PTP"/>
    <property type="match status" value="1"/>
</dbReference>
<dbReference type="GO" id="GO:0016020">
    <property type="term" value="C:membrane"/>
    <property type="evidence" value="ECO:0007669"/>
    <property type="project" value="UniProtKB-SubCell"/>
</dbReference>
<dbReference type="SUPFAM" id="SSF52799">
    <property type="entry name" value="(Phosphotyrosine protein) phosphatases II"/>
    <property type="match status" value="1"/>
</dbReference>
<dbReference type="Pfam" id="PF00102">
    <property type="entry name" value="Y_phosphatase"/>
    <property type="match status" value="1"/>
</dbReference>
<gene>
    <name evidence="2" type="ORF">GPUH_LOCUS24194</name>
</gene>
<dbReference type="Gene3D" id="3.90.190.10">
    <property type="entry name" value="Protein tyrosine phosphatase superfamily"/>
    <property type="match status" value="1"/>
</dbReference>
<sequence>MNRPVRVCDFAEHVRLMSADSDFRFSEEYEDLKLVGHGQTCIAADLTVNRAKNRFTNILPYDHSRVKLIPVDDDDGSDYVNASYIPVCSSLTYFKSFCKRCRL</sequence>
<reference evidence="2 3" key="2">
    <citation type="submission" date="2018-11" db="EMBL/GenBank/DDBJ databases">
        <authorList>
            <consortium name="Pathogen Informatics"/>
        </authorList>
    </citation>
    <scope>NUCLEOTIDE SEQUENCE [LARGE SCALE GENOMIC DNA]</scope>
</reference>
<dbReference type="InterPro" id="IPR050713">
    <property type="entry name" value="RTP_Phos/Ushers"/>
</dbReference>
<dbReference type="EMBL" id="UYRT01100369">
    <property type="protein sequence ID" value="VDN42519.1"/>
    <property type="molecule type" value="Genomic_DNA"/>
</dbReference>
<proteinExistence type="predicted"/>
<dbReference type="OrthoDB" id="8609993at2759"/>
<dbReference type="Proteomes" id="UP000271098">
    <property type="component" value="Unassembled WGS sequence"/>
</dbReference>
<dbReference type="WBParaSite" id="GPUH_0002422401-mRNA-1">
    <property type="protein sequence ID" value="GPUH_0002422401-mRNA-1"/>
    <property type="gene ID" value="GPUH_0002422401"/>
</dbReference>
<dbReference type="FunFam" id="3.90.190.10:FF:000273">
    <property type="entry name" value="Receptor protein-tyrosine phosphatase 10D, putative"/>
    <property type="match status" value="1"/>
</dbReference>
<dbReference type="InterPro" id="IPR029021">
    <property type="entry name" value="Prot-tyrosine_phosphatase-like"/>
</dbReference>
<dbReference type="PANTHER" id="PTHR46957:SF3">
    <property type="entry name" value="CYTOKINE RECEPTOR"/>
    <property type="match status" value="1"/>
</dbReference>
<organism evidence="4">
    <name type="scientific">Gongylonema pulchrum</name>
    <dbReference type="NCBI Taxonomy" id="637853"/>
    <lineage>
        <taxon>Eukaryota</taxon>
        <taxon>Metazoa</taxon>
        <taxon>Ecdysozoa</taxon>
        <taxon>Nematoda</taxon>
        <taxon>Chromadorea</taxon>
        <taxon>Rhabditida</taxon>
        <taxon>Spirurina</taxon>
        <taxon>Spiruromorpha</taxon>
        <taxon>Spiruroidea</taxon>
        <taxon>Gongylonematidae</taxon>
        <taxon>Gongylonema</taxon>
    </lineage>
</organism>
<evidence type="ECO:0000313" key="4">
    <source>
        <dbReference type="WBParaSite" id="GPUH_0002422401-mRNA-1"/>
    </source>
</evidence>
<accession>A0A183ETA3</accession>
<dbReference type="PANTHER" id="PTHR46957">
    <property type="entry name" value="CYTOKINE RECEPTOR"/>
    <property type="match status" value="1"/>
</dbReference>
<protein>
    <submittedName>
        <fullName evidence="4">Tyrosine-protein phosphatase domain-containing protein</fullName>
    </submittedName>
</protein>
<dbReference type="InterPro" id="IPR000242">
    <property type="entry name" value="PTP_cat"/>
</dbReference>
<dbReference type="AlphaFoldDB" id="A0A183ETA3"/>
<dbReference type="GO" id="GO:0004725">
    <property type="term" value="F:protein tyrosine phosphatase activity"/>
    <property type="evidence" value="ECO:0007669"/>
    <property type="project" value="InterPro"/>
</dbReference>